<feature type="transmembrane region" description="Helical" evidence="10">
    <location>
        <begin position="6"/>
        <end position="23"/>
    </location>
</feature>
<reference evidence="11 12" key="1">
    <citation type="submission" date="2018-06" db="EMBL/GenBank/DDBJ databases">
        <title>Thermoflavimicrobium daqus sp. nov., a thermophilic microbe isolated from Moutai-flavour Daqu.</title>
        <authorList>
            <person name="Wang X."/>
            <person name="Zhou H."/>
        </authorList>
    </citation>
    <scope>NUCLEOTIDE SEQUENCE [LARGE SCALE GENOMIC DNA]</scope>
    <source>
        <strain evidence="11 12">FBKL4.011</strain>
    </source>
</reference>
<evidence type="ECO:0000256" key="5">
    <source>
        <dbReference type="ARBA" id="ARBA00022692"/>
    </source>
</evidence>
<dbReference type="PANTHER" id="PTHR42865">
    <property type="entry name" value="PROTON/GLUTAMATE-ASPARTATE SYMPORTER"/>
    <property type="match status" value="1"/>
</dbReference>
<dbReference type="PRINTS" id="PR00173">
    <property type="entry name" value="EDTRNSPORT"/>
</dbReference>
<feature type="transmembrane region" description="Helical" evidence="10">
    <location>
        <begin position="105"/>
        <end position="126"/>
    </location>
</feature>
<dbReference type="Gene3D" id="1.10.3860.10">
    <property type="entry name" value="Sodium:dicarboxylate symporter"/>
    <property type="match status" value="1"/>
</dbReference>
<feature type="transmembrane region" description="Helical" evidence="10">
    <location>
        <begin position="185"/>
        <end position="204"/>
    </location>
</feature>
<dbReference type="GO" id="GO:0005886">
    <property type="term" value="C:plasma membrane"/>
    <property type="evidence" value="ECO:0007669"/>
    <property type="project" value="TreeGrafter"/>
</dbReference>
<protein>
    <recommendedName>
        <fullName evidence="3">L-cystine uptake protein TcyP</fullName>
    </recommendedName>
    <alternativeName>
        <fullName evidence="9">Transporter of cystine TcyP</fullName>
    </alternativeName>
</protein>
<feature type="transmembrane region" description="Helical" evidence="10">
    <location>
        <begin position="265"/>
        <end position="285"/>
    </location>
</feature>
<comment type="caution">
    <text evidence="11">The sequence shown here is derived from an EMBL/GenBank/DDBJ whole genome shotgun (WGS) entry which is preliminary data.</text>
</comment>
<evidence type="ECO:0000256" key="3">
    <source>
        <dbReference type="ARBA" id="ARBA00022031"/>
    </source>
</evidence>
<dbReference type="GO" id="GO:0015184">
    <property type="term" value="F:L-cystine transmembrane transporter activity"/>
    <property type="evidence" value="ECO:0007669"/>
    <property type="project" value="TreeGrafter"/>
</dbReference>
<evidence type="ECO:0000256" key="7">
    <source>
        <dbReference type="ARBA" id="ARBA00022989"/>
    </source>
</evidence>
<keyword evidence="8 10" id="KW-0472">Membrane</keyword>
<keyword evidence="7 10" id="KW-1133">Transmembrane helix</keyword>
<dbReference type="EMBL" id="QJKK01000020">
    <property type="protein sequence ID" value="RAL21048.1"/>
    <property type="molecule type" value="Genomic_DNA"/>
</dbReference>
<evidence type="ECO:0000313" key="12">
    <source>
        <dbReference type="Proteomes" id="UP000251213"/>
    </source>
</evidence>
<accession>A0A364K0X6</accession>
<dbReference type="OrthoDB" id="7778689at2"/>
<dbReference type="GO" id="GO:0015293">
    <property type="term" value="F:symporter activity"/>
    <property type="evidence" value="ECO:0007669"/>
    <property type="project" value="InterPro"/>
</dbReference>
<keyword evidence="4" id="KW-0813">Transport</keyword>
<evidence type="ECO:0000256" key="6">
    <source>
        <dbReference type="ARBA" id="ARBA00022970"/>
    </source>
</evidence>
<dbReference type="PANTHER" id="PTHR42865:SF5">
    <property type="entry name" value="L-CYSTINE TRANSPORTER TCYP"/>
    <property type="match status" value="1"/>
</dbReference>
<dbReference type="SUPFAM" id="SSF118215">
    <property type="entry name" value="Proton glutamate symport protein"/>
    <property type="match status" value="1"/>
</dbReference>
<keyword evidence="12" id="KW-1185">Reference proteome</keyword>
<dbReference type="Pfam" id="PF00375">
    <property type="entry name" value="SDF"/>
    <property type="match status" value="1"/>
</dbReference>
<dbReference type="FunFam" id="1.10.3860.10:FF:000004">
    <property type="entry name" value="L-cystine transporter tcyP"/>
    <property type="match status" value="1"/>
</dbReference>
<feature type="transmembrane region" description="Helical" evidence="10">
    <location>
        <begin position="72"/>
        <end position="93"/>
    </location>
</feature>
<reference evidence="11 12" key="2">
    <citation type="submission" date="2018-06" db="EMBL/GenBank/DDBJ databases">
        <authorList>
            <person name="Zhirakovskaya E."/>
        </authorList>
    </citation>
    <scope>NUCLEOTIDE SEQUENCE [LARGE SCALE GENOMIC DNA]</scope>
    <source>
        <strain evidence="11 12">FBKL4.011</strain>
    </source>
</reference>
<comment type="subcellular location">
    <subcellularLocation>
        <location evidence="1">Membrane</location>
        <topology evidence="1">Multi-pass membrane protein</topology>
    </subcellularLocation>
</comment>
<feature type="transmembrane region" description="Helical" evidence="10">
    <location>
        <begin position="35"/>
        <end position="52"/>
    </location>
</feature>
<evidence type="ECO:0000256" key="2">
    <source>
        <dbReference type="ARBA" id="ARBA00006148"/>
    </source>
</evidence>
<dbReference type="Proteomes" id="UP000251213">
    <property type="component" value="Unassembled WGS sequence"/>
</dbReference>
<evidence type="ECO:0000256" key="9">
    <source>
        <dbReference type="ARBA" id="ARBA00031293"/>
    </source>
</evidence>
<proteinExistence type="inferred from homology"/>
<organism evidence="11 12">
    <name type="scientific">Thermoflavimicrobium daqui</name>
    <dbReference type="NCBI Taxonomy" id="2137476"/>
    <lineage>
        <taxon>Bacteria</taxon>
        <taxon>Bacillati</taxon>
        <taxon>Bacillota</taxon>
        <taxon>Bacilli</taxon>
        <taxon>Bacillales</taxon>
        <taxon>Thermoactinomycetaceae</taxon>
        <taxon>Thermoflavimicrobium</taxon>
    </lineage>
</organism>
<gene>
    <name evidence="11" type="ORF">DL897_17320</name>
</gene>
<name>A0A364K0X6_9BACL</name>
<dbReference type="InterPro" id="IPR001991">
    <property type="entry name" value="Na-dicarboxylate_symporter"/>
</dbReference>
<evidence type="ECO:0000256" key="4">
    <source>
        <dbReference type="ARBA" id="ARBA00022448"/>
    </source>
</evidence>
<comment type="similarity">
    <text evidence="2">Belongs to the dicarboxylate/amino acid:cation symporter (DAACS) (TC 2.A.23) family.</text>
</comment>
<keyword evidence="5 10" id="KW-0812">Transmembrane</keyword>
<dbReference type="RefSeq" id="WP_113660373.1">
    <property type="nucleotide sequence ID" value="NZ_KZ845682.1"/>
</dbReference>
<evidence type="ECO:0000313" key="11">
    <source>
        <dbReference type="EMBL" id="RAL21048.1"/>
    </source>
</evidence>
<feature type="transmembrane region" description="Helical" evidence="10">
    <location>
        <begin position="371"/>
        <end position="389"/>
    </location>
</feature>
<dbReference type="InterPro" id="IPR036458">
    <property type="entry name" value="Na:dicarbo_symporter_sf"/>
</dbReference>
<feature type="transmembrane region" description="Helical" evidence="10">
    <location>
        <begin position="395"/>
        <end position="415"/>
    </location>
</feature>
<dbReference type="AlphaFoldDB" id="A0A364K0X6"/>
<evidence type="ECO:0000256" key="1">
    <source>
        <dbReference type="ARBA" id="ARBA00004141"/>
    </source>
</evidence>
<evidence type="ECO:0000256" key="8">
    <source>
        <dbReference type="ARBA" id="ARBA00023136"/>
    </source>
</evidence>
<evidence type="ECO:0000256" key="10">
    <source>
        <dbReference type="SAM" id="Phobius"/>
    </source>
</evidence>
<feature type="transmembrane region" description="Helical" evidence="10">
    <location>
        <begin position="225"/>
        <end position="245"/>
    </location>
</feature>
<sequence length="469" mass="50394">MTTLWIVVNIAFLLLLILFLYKLQQKHISFSKRVFIALGLGIAFGLILQFVYGTKSEVIKTTMEWFNIVGKGYIKLLQMIVIPLVFISILSAFTKLKLTNNLGKISGLIIGILVATTAIAAAISIATSTAFNLEAVQIQQTDAETARATELEQQFGEIKDLTLPQKLLELLPANPFLDFTGARPTSTIAVVIFAAFLGFAFLGVKRKNPEHADRMVKIVETFYTWIMRVVTLVLRLTPYGILAIITKVLATSDYSAIYKLGKFVVASYVALIIMFVIHLLLLTLAKLNPITYVKKSLPVFLFAFSSRSSAGTLPLNVKTQTDKLGVPEGIANFAGSFGLSIGQNGCAGVYPAMLAVMIAPTVGIDPLTPSFIFTLIAVVAISSFGIAGVGGGATFAALLVLSTMNLPIGLAGLLISVEPLIDMGRTAVNVSGSMTAGLLTSKITKELDTKTYQANDQIVVDEDIKTAGV</sequence>
<keyword evidence="6" id="KW-0029">Amino-acid transport</keyword>